<evidence type="ECO:0000313" key="13">
    <source>
        <dbReference type="Proteomes" id="UP000251314"/>
    </source>
</evidence>
<dbReference type="Pfam" id="PF00005">
    <property type="entry name" value="ABC_tran"/>
    <property type="match status" value="2"/>
</dbReference>
<dbReference type="GO" id="GO:0140359">
    <property type="term" value="F:ABC-type transporter activity"/>
    <property type="evidence" value="ECO:0007669"/>
    <property type="project" value="InterPro"/>
</dbReference>
<dbReference type="InterPro" id="IPR003439">
    <property type="entry name" value="ABC_transporter-like_ATP-bd"/>
</dbReference>
<dbReference type="Pfam" id="PF06422">
    <property type="entry name" value="PDR_CDR"/>
    <property type="match status" value="1"/>
</dbReference>
<dbReference type="PANTHER" id="PTHR19241">
    <property type="entry name" value="ATP-BINDING CASSETTE TRANSPORTER"/>
    <property type="match status" value="1"/>
</dbReference>
<dbReference type="CDD" id="cd03232">
    <property type="entry name" value="ABCG_PDR_domain2"/>
    <property type="match status" value="1"/>
</dbReference>
<keyword evidence="6" id="KW-0067">ATP-binding</keyword>
<comment type="similarity">
    <text evidence="2">Belongs to the ABC transporter superfamily. ABCG family. PDR (TC 3.A.1.205) subfamily.</text>
</comment>
<dbReference type="InterPro" id="IPR010929">
    <property type="entry name" value="PDR_CDR_ABC"/>
</dbReference>
<feature type="transmembrane region" description="Helical" evidence="10">
    <location>
        <begin position="1238"/>
        <end position="1263"/>
    </location>
</feature>
<evidence type="ECO:0000256" key="2">
    <source>
        <dbReference type="ARBA" id="ARBA00006012"/>
    </source>
</evidence>
<accession>A0A329RJ48</accession>
<keyword evidence="3" id="KW-0813">Transport</keyword>
<dbReference type="OrthoDB" id="66620at2759"/>
<dbReference type="Pfam" id="PF01061">
    <property type="entry name" value="ABC2_membrane"/>
    <property type="match status" value="2"/>
</dbReference>
<name>A0A329RJ48_9STRA</name>
<keyword evidence="5" id="KW-0547">Nucleotide-binding</keyword>
<dbReference type="InterPro" id="IPR027417">
    <property type="entry name" value="P-loop_NTPase"/>
</dbReference>
<keyword evidence="4 10" id="KW-0812">Transmembrane</keyword>
<gene>
    <name evidence="12" type="ORF">PC110_g19365</name>
</gene>
<dbReference type="Gene3D" id="3.40.50.300">
    <property type="entry name" value="P-loop containing nucleotide triphosphate hydrolases"/>
    <property type="match status" value="2"/>
</dbReference>
<feature type="transmembrane region" description="Helical" evidence="10">
    <location>
        <begin position="481"/>
        <end position="506"/>
    </location>
</feature>
<dbReference type="FunFam" id="3.40.50.300:FF:000528">
    <property type="entry name" value="ABC transporter G family member 31"/>
    <property type="match status" value="1"/>
</dbReference>
<dbReference type="VEuPathDB" id="FungiDB:PC110_g19365"/>
<dbReference type="InterPro" id="IPR013525">
    <property type="entry name" value="ABC2_TM"/>
</dbReference>
<evidence type="ECO:0000256" key="4">
    <source>
        <dbReference type="ARBA" id="ARBA00022692"/>
    </source>
</evidence>
<feature type="transmembrane region" description="Helical" evidence="10">
    <location>
        <begin position="563"/>
        <end position="585"/>
    </location>
</feature>
<evidence type="ECO:0000256" key="9">
    <source>
        <dbReference type="SAM" id="MobiDB-lite"/>
    </source>
</evidence>
<evidence type="ECO:0000256" key="7">
    <source>
        <dbReference type="ARBA" id="ARBA00022989"/>
    </source>
</evidence>
<feature type="domain" description="ABC transporter" evidence="11">
    <location>
        <begin position="82"/>
        <end position="358"/>
    </location>
</feature>
<dbReference type="GO" id="GO:0005524">
    <property type="term" value="F:ATP binding"/>
    <property type="evidence" value="ECO:0007669"/>
    <property type="project" value="UniProtKB-KW"/>
</dbReference>
<comment type="caution">
    <text evidence="12">The sequence shown here is derived from an EMBL/GenBank/DDBJ whole genome shotgun (WGS) entry which is preliminary data.</text>
</comment>
<dbReference type="InterPro" id="IPR043926">
    <property type="entry name" value="ABCG_dom"/>
</dbReference>
<feature type="transmembrane region" description="Helical" evidence="10">
    <location>
        <begin position="1180"/>
        <end position="1206"/>
    </location>
</feature>
<evidence type="ECO:0000256" key="6">
    <source>
        <dbReference type="ARBA" id="ARBA00022840"/>
    </source>
</evidence>
<feature type="transmembrane region" description="Helical" evidence="10">
    <location>
        <begin position="1108"/>
        <end position="1128"/>
    </location>
</feature>
<keyword evidence="13" id="KW-1185">Reference proteome</keyword>
<dbReference type="Pfam" id="PF19055">
    <property type="entry name" value="ABC2_membrane_7"/>
    <property type="match status" value="1"/>
</dbReference>
<feature type="transmembrane region" description="Helical" evidence="10">
    <location>
        <begin position="681"/>
        <end position="704"/>
    </location>
</feature>
<feature type="transmembrane region" description="Helical" evidence="10">
    <location>
        <begin position="527"/>
        <end position="551"/>
    </location>
</feature>
<feature type="domain" description="ABC transporter" evidence="11">
    <location>
        <begin position="769"/>
        <end position="1011"/>
    </location>
</feature>
<comment type="subcellular location">
    <subcellularLocation>
        <location evidence="1">Membrane</location>
        <topology evidence="1">Multi-pass membrane protein</topology>
    </subcellularLocation>
</comment>
<evidence type="ECO:0000313" key="12">
    <source>
        <dbReference type="EMBL" id="RAW24209.1"/>
    </source>
</evidence>
<protein>
    <submittedName>
        <fullName evidence="12">Pleiotropic drug resistance protein 1</fullName>
    </submittedName>
</protein>
<organism evidence="12 13">
    <name type="scientific">Phytophthora cactorum</name>
    <dbReference type="NCBI Taxonomy" id="29920"/>
    <lineage>
        <taxon>Eukaryota</taxon>
        <taxon>Sar</taxon>
        <taxon>Stramenopiles</taxon>
        <taxon>Oomycota</taxon>
        <taxon>Peronosporomycetes</taxon>
        <taxon>Peronosporales</taxon>
        <taxon>Peronosporaceae</taxon>
        <taxon>Phytophthora</taxon>
    </lineage>
</organism>
<sequence>MDMASSSFALKEHSTLKLDEIGYDSGAKLMAGGSVALHDHIASRLERSLSKPLPQVEVRFKNLSISAQVVVQDDTHSKSELPTLFNVSKTAALKLFAKKNVVEKQILHPVSGVFKPSTMTLVLGQPGSGKSSLMKLLSGRFPASKNVDVEGEMTYNGIPQDALCKRLPQFVSYVPQHDKHLPTLTVKETLEFAHACSGAELSKTEEQQFVLGFDEDNKAAVAAARALRKHYPDVMIRQLGLENCQSTVVGDAMLRGVSGGERKRVTTGEMAFGKNYVMLMDEISTGLDSAATLDIVATLRSLAKQFRRTVVISLLQPSPEVFALFDDVLLLNDGYVKYHGPREQALDYFERLGFKCPPNRDVADFLMDLGTNKQHQYEIGPVPSTAEQFREAFEQSSIHHRLLEHVLAPVDSSLDRDNELHISPLPEFHQNFVDGTWTLIKREMAVTMQDTSAVQSRFWMAVLLGLLHGSAFYQFDDVNSQVVMGIAFVTINFVATSHMALIPAVMAMRDVLYKQRGANFFRVSSYVIARFVSHIPVGIMESLVFGSFMYWMCGFVPTAGGYFLFELVLFFLSMVAAALFFFIACASPNLNVALPVTMLMLLFFVTFSGYVVTKDMIPDYMVWVYWLSPHGWGVRALAVNQYNDPRFLTCVYEGVDYCTRYGMQAGEYLLSVYGVPTQKHWLWFGLVFLVALYVFLMVMSCLVLEYLRFESSGNTAVSGDSTASDESSTEDNYGLMKTPKGAIASSEQLEAVVAVSPPEHKKNFVPVTIAFKDLWYSVPDPANPKEDIDLLKGVSGFALPGTMTALMGSSGAGKTTLMDVIAGRKTGGKIRGEILLNGHPATELAIRRSTGYCEQMDIHSDASTFREALTFSAFLRQGSDVPDSEKYDSVNECLELLDLNPIADQIIRGSSMEQMKRLTIGVELAAQPSVLFLDEPTSGLDARSAKHIMDGVRKVADTGRTIVCTIHQPSAVVFQVFDSLLLLKRGGEMVFFGELGAKASELVNYFEAIDGVAKLEPDYNPATWMLEVIGAGVGNANANATDFVALFKGSEKNRQLQSNLDREGVTRPSPSLPALTFDRKRAASSMTQAKFLIKRFFDLYWRTASYNLTRFIISVILGLVFGITYIGAEYSSYQGINSGMGMIFMAASYITFITLSGVLPVTYQERVVYYRERAGQTYNAFWYFVGATIVEIPYCFLATLIFLVIFYPMVGFTGVGNFFAFWFCLSLLMLMQSYAGQLLIYLLPSLDVASVYALNINSILILFTGMNPPAASLPRGYVWLYHAVPNKYTFASLTAIVFAACDSDGNGPGCQVMSGTPPTLADGTTVEEYMDSLFWIKHSEIWTNCGYVVAWIVFLRLLALLALRYVNHTKR</sequence>
<dbReference type="Proteomes" id="UP000251314">
    <property type="component" value="Unassembled WGS sequence"/>
</dbReference>
<evidence type="ECO:0000259" key="11">
    <source>
        <dbReference type="PROSITE" id="PS50893"/>
    </source>
</evidence>
<evidence type="ECO:0000256" key="1">
    <source>
        <dbReference type="ARBA" id="ARBA00004141"/>
    </source>
</evidence>
<dbReference type="GO" id="GO:0016887">
    <property type="term" value="F:ATP hydrolysis activity"/>
    <property type="evidence" value="ECO:0007669"/>
    <property type="project" value="InterPro"/>
</dbReference>
<dbReference type="GO" id="GO:0016020">
    <property type="term" value="C:membrane"/>
    <property type="evidence" value="ECO:0007669"/>
    <property type="project" value="UniProtKB-SubCell"/>
</dbReference>
<feature type="region of interest" description="Disordered" evidence="9">
    <location>
        <begin position="713"/>
        <end position="732"/>
    </location>
</feature>
<feature type="transmembrane region" description="Helical" evidence="10">
    <location>
        <begin position="1212"/>
        <end position="1231"/>
    </location>
</feature>
<keyword evidence="7 10" id="KW-1133">Transmembrane helix</keyword>
<evidence type="ECO:0000256" key="8">
    <source>
        <dbReference type="ARBA" id="ARBA00023136"/>
    </source>
</evidence>
<evidence type="ECO:0000256" key="10">
    <source>
        <dbReference type="SAM" id="Phobius"/>
    </source>
</evidence>
<dbReference type="SMART" id="SM00382">
    <property type="entry name" value="AAA"/>
    <property type="match status" value="2"/>
</dbReference>
<dbReference type="SUPFAM" id="SSF52540">
    <property type="entry name" value="P-loop containing nucleoside triphosphate hydrolases"/>
    <property type="match status" value="2"/>
</dbReference>
<reference evidence="12 13" key="1">
    <citation type="submission" date="2018-01" db="EMBL/GenBank/DDBJ databases">
        <title>Draft genome of the strawberry crown rot pathogen Phytophthora cactorum.</title>
        <authorList>
            <person name="Armitage A.D."/>
            <person name="Lysoe E."/>
            <person name="Nellist C.F."/>
            <person name="Harrison R.J."/>
            <person name="Brurberg M.B."/>
        </authorList>
    </citation>
    <scope>NUCLEOTIDE SEQUENCE [LARGE SCALE GENOMIC DNA]</scope>
    <source>
        <strain evidence="12 13">10300</strain>
    </source>
</reference>
<dbReference type="InterPro" id="IPR003593">
    <property type="entry name" value="AAA+_ATPase"/>
</dbReference>
<dbReference type="InterPro" id="IPR034003">
    <property type="entry name" value="ABCG_PDR_2"/>
</dbReference>
<feature type="transmembrane region" description="Helical" evidence="10">
    <location>
        <begin position="592"/>
        <end position="612"/>
    </location>
</feature>
<evidence type="ECO:0000256" key="5">
    <source>
        <dbReference type="ARBA" id="ARBA00022741"/>
    </source>
</evidence>
<dbReference type="FunFam" id="3.40.50.300:FF:000289">
    <property type="entry name" value="ABC transporter G family member 31"/>
    <property type="match status" value="1"/>
</dbReference>
<proteinExistence type="inferred from homology"/>
<feature type="transmembrane region" description="Helical" evidence="10">
    <location>
        <begin position="1140"/>
        <end position="1159"/>
    </location>
</feature>
<feature type="transmembrane region" description="Helical" evidence="10">
    <location>
        <begin position="1341"/>
        <end position="1363"/>
    </location>
</feature>
<keyword evidence="8 10" id="KW-0472">Membrane</keyword>
<evidence type="ECO:0000256" key="3">
    <source>
        <dbReference type="ARBA" id="ARBA00022448"/>
    </source>
</evidence>
<dbReference type="EMBL" id="MJFZ01000919">
    <property type="protein sequence ID" value="RAW24209.1"/>
    <property type="molecule type" value="Genomic_DNA"/>
</dbReference>
<dbReference type="PROSITE" id="PS50893">
    <property type="entry name" value="ABC_TRANSPORTER_2"/>
    <property type="match status" value="2"/>
</dbReference>